<name>Q0F144_9PROT</name>
<dbReference type="GO" id="GO:0020037">
    <property type="term" value="F:heme binding"/>
    <property type="evidence" value="ECO:0007669"/>
    <property type="project" value="InterPro"/>
</dbReference>
<dbReference type="InterPro" id="IPR009056">
    <property type="entry name" value="Cyt_c-like_dom"/>
</dbReference>
<dbReference type="Gene3D" id="1.10.760.10">
    <property type="entry name" value="Cytochrome c-like domain"/>
    <property type="match status" value="1"/>
</dbReference>
<dbReference type="eggNOG" id="COG2010">
    <property type="taxonomic scope" value="Bacteria"/>
</dbReference>
<dbReference type="Pfam" id="PF00034">
    <property type="entry name" value="Cytochrom_C"/>
    <property type="match status" value="1"/>
</dbReference>
<keyword evidence="3 4" id="KW-0408">Iron</keyword>
<dbReference type="SUPFAM" id="SSF46626">
    <property type="entry name" value="Cytochrome c"/>
    <property type="match status" value="1"/>
</dbReference>
<evidence type="ECO:0000256" key="5">
    <source>
        <dbReference type="SAM" id="SignalP"/>
    </source>
</evidence>
<evidence type="ECO:0000256" key="3">
    <source>
        <dbReference type="ARBA" id="ARBA00023004"/>
    </source>
</evidence>
<dbReference type="InterPro" id="IPR036909">
    <property type="entry name" value="Cyt_c-like_dom_sf"/>
</dbReference>
<organism evidence="7 8">
    <name type="scientific">Mariprofundus ferrooxydans PV-1</name>
    <dbReference type="NCBI Taxonomy" id="314345"/>
    <lineage>
        <taxon>Bacteria</taxon>
        <taxon>Pseudomonadati</taxon>
        <taxon>Pseudomonadota</taxon>
        <taxon>Candidatius Mariprofundia</taxon>
        <taxon>Mariprofundales</taxon>
        <taxon>Mariprofundaceae</taxon>
        <taxon>Mariprofundus</taxon>
    </lineage>
</organism>
<evidence type="ECO:0000256" key="4">
    <source>
        <dbReference type="PROSITE-ProRule" id="PRU00433"/>
    </source>
</evidence>
<dbReference type="EMBL" id="AATS01000003">
    <property type="protein sequence ID" value="EAU55347.1"/>
    <property type="molecule type" value="Genomic_DNA"/>
</dbReference>
<keyword evidence="1 4" id="KW-0349">Heme</keyword>
<sequence length="163" mass="18150">MLICAGNQEVSMKKALLLAIIMLLTTTARAADNLNEGKQLLQDNCMGCHNAELDPPMGPPMFAVQKRYKMATSDRNDFINQLTVFTLHPSEDRAVMINAVELLGVMPDIGADEADVRKIAAYIHDTTFAPPCAHWQASIKAARARGDMRHAKKDQMMYNRMCK</sequence>
<keyword evidence="5" id="KW-0732">Signal</keyword>
<gene>
    <name evidence="7" type="ORF">SPV1_11461</name>
</gene>
<dbReference type="InParanoid" id="Q0F144"/>
<keyword evidence="2 4" id="KW-0479">Metal-binding</keyword>
<feature type="signal peptide" evidence="5">
    <location>
        <begin position="1"/>
        <end position="30"/>
    </location>
</feature>
<feature type="chain" id="PRO_5004171495" evidence="5">
    <location>
        <begin position="31"/>
        <end position="163"/>
    </location>
</feature>
<evidence type="ECO:0000256" key="1">
    <source>
        <dbReference type="ARBA" id="ARBA00022617"/>
    </source>
</evidence>
<protein>
    <submittedName>
        <fullName evidence="7">C-type cytochrome, putative</fullName>
    </submittedName>
</protein>
<dbReference type="Proteomes" id="UP000005297">
    <property type="component" value="Unassembled WGS sequence"/>
</dbReference>
<dbReference type="PROSITE" id="PS51007">
    <property type="entry name" value="CYTC"/>
    <property type="match status" value="1"/>
</dbReference>
<evidence type="ECO:0000256" key="2">
    <source>
        <dbReference type="ARBA" id="ARBA00022723"/>
    </source>
</evidence>
<dbReference type="GO" id="GO:0009055">
    <property type="term" value="F:electron transfer activity"/>
    <property type="evidence" value="ECO:0007669"/>
    <property type="project" value="InterPro"/>
</dbReference>
<reference evidence="7 8" key="1">
    <citation type="submission" date="2006-09" db="EMBL/GenBank/DDBJ databases">
        <authorList>
            <person name="Emerson D."/>
            <person name="Ferriera S."/>
            <person name="Johnson J."/>
            <person name="Kravitz S."/>
            <person name="Halpern A."/>
            <person name="Remington K."/>
            <person name="Beeson K."/>
            <person name="Tran B."/>
            <person name="Rogers Y.-H."/>
            <person name="Friedman R."/>
            <person name="Venter J.C."/>
        </authorList>
    </citation>
    <scope>NUCLEOTIDE SEQUENCE [LARGE SCALE GENOMIC DNA]</scope>
    <source>
        <strain evidence="7 8">PV-1</strain>
    </source>
</reference>
<proteinExistence type="predicted"/>
<keyword evidence="8" id="KW-1185">Reference proteome</keyword>
<comment type="caution">
    <text evidence="7">The sequence shown here is derived from an EMBL/GenBank/DDBJ whole genome shotgun (WGS) entry which is preliminary data.</text>
</comment>
<dbReference type="HOGENOM" id="CLU_1625102_0_0_0"/>
<evidence type="ECO:0000313" key="8">
    <source>
        <dbReference type="Proteomes" id="UP000005297"/>
    </source>
</evidence>
<dbReference type="GO" id="GO:0046872">
    <property type="term" value="F:metal ion binding"/>
    <property type="evidence" value="ECO:0007669"/>
    <property type="project" value="UniProtKB-KW"/>
</dbReference>
<evidence type="ECO:0000259" key="6">
    <source>
        <dbReference type="PROSITE" id="PS51007"/>
    </source>
</evidence>
<dbReference type="STRING" id="314344.AL013_08960"/>
<feature type="domain" description="Cytochrome c" evidence="6">
    <location>
        <begin position="32"/>
        <end position="127"/>
    </location>
</feature>
<evidence type="ECO:0000313" key="7">
    <source>
        <dbReference type="EMBL" id="EAU55347.1"/>
    </source>
</evidence>
<dbReference type="AlphaFoldDB" id="Q0F144"/>
<accession>Q0F144</accession>